<reference evidence="2 3" key="1">
    <citation type="submission" date="2023-04" db="EMBL/GenBank/DDBJ databases">
        <title>Genome dynamics across the evolutionary transition to endosymbiosis.</title>
        <authorList>
            <person name="Siozios S."/>
            <person name="Nadal-Jimenez P."/>
            <person name="Azagi T."/>
            <person name="Sprong H."/>
            <person name="Frost C.L."/>
            <person name="Parratt S.R."/>
            <person name="Taylor G."/>
            <person name="Brettell L."/>
            <person name="Lew K.C."/>
            <person name="Croft L."/>
            <person name="King K.C."/>
            <person name="Brockhurst M.A."/>
            <person name="Hypsa V."/>
            <person name="Novakova E."/>
            <person name="Darby A.C."/>
            <person name="Hurst G.D.D."/>
        </authorList>
    </citation>
    <scope>NUCLEOTIDE SEQUENCE [LARGE SCALE GENOMIC DNA]</scope>
    <source>
        <strain evidence="3">aApi_AU</strain>
    </source>
</reference>
<dbReference type="InterPro" id="IPR009628">
    <property type="entry name" value="Phage_tape_measure_N"/>
</dbReference>
<feature type="domain" description="Bacteriophage tail tape measure N-terminal" evidence="1">
    <location>
        <begin position="31"/>
        <end position="70"/>
    </location>
</feature>
<protein>
    <submittedName>
        <fullName evidence="2">Phage tail length tape measure family protein</fullName>
    </submittedName>
</protein>
<dbReference type="Proteomes" id="UP001231859">
    <property type="component" value="Chromosome"/>
</dbReference>
<evidence type="ECO:0000313" key="3">
    <source>
        <dbReference type="Proteomes" id="UP001231859"/>
    </source>
</evidence>
<dbReference type="RefSeq" id="WP_280939666.1">
    <property type="nucleotide sequence ID" value="NZ_CP123759.1"/>
</dbReference>
<gene>
    <name evidence="2" type="ORF">QG404_07565</name>
</gene>
<dbReference type="EMBL" id="CP123759">
    <property type="protein sequence ID" value="WGO84709.1"/>
    <property type="molecule type" value="Genomic_DNA"/>
</dbReference>
<organism evidence="2 3">
    <name type="scientific">Arsenophonus apicola</name>
    <dbReference type="NCBI Taxonomy" id="2879119"/>
    <lineage>
        <taxon>Bacteria</taxon>
        <taxon>Pseudomonadati</taxon>
        <taxon>Pseudomonadota</taxon>
        <taxon>Gammaproteobacteria</taxon>
        <taxon>Enterobacterales</taxon>
        <taxon>Morganellaceae</taxon>
        <taxon>Arsenophonus</taxon>
    </lineage>
</organism>
<name>A0ABY8P802_9GAMM</name>
<evidence type="ECO:0000313" key="2">
    <source>
        <dbReference type="EMBL" id="WGO84709.1"/>
    </source>
</evidence>
<accession>A0ABY8P802</accession>
<proteinExistence type="predicted"/>
<evidence type="ECO:0000259" key="1">
    <source>
        <dbReference type="Pfam" id="PF06791"/>
    </source>
</evidence>
<keyword evidence="3" id="KW-1185">Reference proteome</keyword>
<dbReference type="Pfam" id="PF06791">
    <property type="entry name" value="TMP_2"/>
    <property type="match status" value="1"/>
</dbReference>
<sequence length="92" mass="10439">MLELKAAQMGVSQQAAPMIARLKQQEKAFMNGALTVGQYRYAMRMLPMQMTDVVTLLVSGMPAWMVLVQQYPRRTIIVRIFSISFIICSPNK</sequence>